<protein>
    <recommendedName>
        <fullName evidence="3">Cyclopropane-fatty-acyl-phospholipid synthase</fullName>
    </recommendedName>
</protein>
<dbReference type="AlphaFoldDB" id="A0A834Z9W4"/>
<dbReference type="PANTHER" id="PTHR43675:SF30">
    <property type="entry name" value="CYCLOPROPANE-FATTY-ACYL-PHOSPHOLIPID SYNTHASE"/>
    <property type="match status" value="1"/>
</dbReference>
<dbReference type="SUPFAM" id="SSF53335">
    <property type="entry name" value="S-adenosyl-L-methionine-dependent methyltransferases"/>
    <property type="match status" value="1"/>
</dbReference>
<dbReference type="Gene3D" id="3.40.50.150">
    <property type="entry name" value="Vaccinia Virus protein VP39"/>
    <property type="match status" value="1"/>
</dbReference>
<dbReference type="GO" id="GO:0008168">
    <property type="term" value="F:methyltransferase activity"/>
    <property type="evidence" value="ECO:0007669"/>
    <property type="project" value="TreeGrafter"/>
</dbReference>
<dbReference type="Pfam" id="PF02353">
    <property type="entry name" value="CMAS"/>
    <property type="match status" value="1"/>
</dbReference>
<evidence type="ECO:0000313" key="2">
    <source>
        <dbReference type="Proteomes" id="UP000655225"/>
    </source>
</evidence>
<dbReference type="InterPro" id="IPR029063">
    <property type="entry name" value="SAM-dependent_MTases_sf"/>
</dbReference>
<dbReference type="PANTHER" id="PTHR43675">
    <property type="entry name" value="ARSENITE METHYLTRANSFERASE"/>
    <property type="match status" value="1"/>
</dbReference>
<dbReference type="InterPro" id="IPR026669">
    <property type="entry name" value="Arsenite_MeTrfase-like"/>
</dbReference>
<dbReference type="CDD" id="cd02440">
    <property type="entry name" value="AdoMet_MTases"/>
    <property type="match status" value="1"/>
</dbReference>
<accession>A0A834Z9W4</accession>
<dbReference type="Proteomes" id="UP000655225">
    <property type="component" value="Unassembled WGS sequence"/>
</dbReference>
<evidence type="ECO:0000313" key="1">
    <source>
        <dbReference type="EMBL" id="KAF8403574.1"/>
    </source>
</evidence>
<dbReference type="OMA" id="YSCTIFK"/>
<evidence type="ECO:0008006" key="3">
    <source>
        <dbReference type="Google" id="ProtNLM"/>
    </source>
</evidence>
<reference evidence="1 2" key="1">
    <citation type="submission" date="2020-04" db="EMBL/GenBank/DDBJ databases">
        <title>Plant Genome Project.</title>
        <authorList>
            <person name="Zhang R.-G."/>
        </authorList>
    </citation>
    <scope>NUCLEOTIDE SEQUENCE [LARGE SCALE GENOMIC DNA]</scope>
    <source>
        <strain evidence="1">YNK0</strain>
        <tissue evidence="1">Leaf</tissue>
    </source>
</reference>
<sequence length="76" mass="8916">MRYSSAIFKMENEDLKFAQLRKISLLFEKAKIDRKHEILEIGCGWGTLSIEVVRRTGCKYTGITFSQEQLKFAERK</sequence>
<gene>
    <name evidence="1" type="ORF">HHK36_011678</name>
</gene>
<dbReference type="OrthoDB" id="5977668at2759"/>
<proteinExistence type="predicted"/>
<organism evidence="1 2">
    <name type="scientific">Tetracentron sinense</name>
    <name type="common">Spur-leaf</name>
    <dbReference type="NCBI Taxonomy" id="13715"/>
    <lineage>
        <taxon>Eukaryota</taxon>
        <taxon>Viridiplantae</taxon>
        <taxon>Streptophyta</taxon>
        <taxon>Embryophyta</taxon>
        <taxon>Tracheophyta</taxon>
        <taxon>Spermatophyta</taxon>
        <taxon>Magnoliopsida</taxon>
        <taxon>Trochodendrales</taxon>
        <taxon>Trochodendraceae</taxon>
        <taxon>Tetracentron</taxon>
    </lineage>
</organism>
<dbReference type="EMBL" id="JABCRI010000007">
    <property type="protein sequence ID" value="KAF8403574.1"/>
    <property type="molecule type" value="Genomic_DNA"/>
</dbReference>
<name>A0A834Z9W4_TETSI</name>
<keyword evidence="2" id="KW-1185">Reference proteome</keyword>
<comment type="caution">
    <text evidence="1">The sequence shown here is derived from an EMBL/GenBank/DDBJ whole genome shotgun (WGS) entry which is preliminary data.</text>
</comment>